<dbReference type="InterPro" id="IPR011990">
    <property type="entry name" value="TPR-like_helical_dom_sf"/>
</dbReference>
<evidence type="ECO:0000313" key="2">
    <source>
        <dbReference type="EMBL" id="MBI8989440.1"/>
    </source>
</evidence>
<feature type="compositionally biased region" description="Polar residues" evidence="1">
    <location>
        <begin position="197"/>
        <end position="207"/>
    </location>
</feature>
<accession>A0A934I1A4</accession>
<dbReference type="EMBL" id="JAEIOS010000011">
    <property type="protein sequence ID" value="MBI8989440.1"/>
    <property type="molecule type" value="Genomic_DNA"/>
</dbReference>
<feature type="compositionally biased region" description="Basic and acidic residues" evidence="1">
    <location>
        <begin position="176"/>
        <end position="186"/>
    </location>
</feature>
<dbReference type="Proteomes" id="UP000645966">
    <property type="component" value="Unassembled WGS sequence"/>
</dbReference>
<keyword evidence="3" id="KW-1185">Reference proteome</keyword>
<dbReference type="AlphaFoldDB" id="A0A934I1A4"/>
<gene>
    <name evidence="2" type="ORF">JDV75_06655</name>
</gene>
<proteinExistence type="predicted"/>
<organism evidence="2 3">
    <name type="scientific">Corynebacterium meridianum</name>
    <dbReference type="NCBI Taxonomy" id="2765363"/>
    <lineage>
        <taxon>Bacteria</taxon>
        <taxon>Bacillati</taxon>
        <taxon>Actinomycetota</taxon>
        <taxon>Actinomycetes</taxon>
        <taxon>Mycobacteriales</taxon>
        <taxon>Corynebacteriaceae</taxon>
        <taxon>Corynebacterium</taxon>
    </lineage>
</organism>
<dbReference type="RefSeq" id="WP_198738421.1">
    <property type="nucleotide sequence ID" value="NZ_JAEIOS010000011.1"/>
</dbReference>
<dbReference type="Gene3D" id="1.25.40.10">
    <property type="entry name" value="Tetratricopeptide repeat domain"/>
    <property type="match status" value="1"/>
</dbReference>
<sequence>MYQTAAEDHYLEALDVARHLVAMNPSSQSALHDLVVSLDKVGDVFLSADREIAQNHYLESLRITRQLAAANPASQEAMRDLVVSLNKIGSLLTPVDRAAAEANYLEAVETSRQLISYFPDDRVHLQLLGYTLQKLSSLIEDVKPKEAARLREEIRVILCQLKDYFKSNKGPVGSTREIRSNRDRTTRRNYYQHARKTTGNTSGSHTQ</sequence>
<evidence type="ECO:0008006" key="4">
    <source>
        <dbReference type="Google" id="ProtNLM"/>
    </source>
</evidence>
<comment type="caution">
    <text evidence="2">The sequence shown here is derived from an EMBL/GenBank/DDBJ whole genome shotgun (WGS) entry which is preliminary data.</text>
</comment>
<reference evidence="2" key="1">
    <citation type="submission" date="2020-12" db="EMBL/GenBank/DDBJ databases">
        <title>Genome public.</title>
        <authorList>
            <person name="Sun Q."/>
        </authorList>
    </citation>
    <scope>NUCLEOTIDE SEQUENCE</scope>
    <source>
        <strain evidence="2">CCM 8863</strain>
    </source>
</reference>
<evidence type="ECO:0000313" key="3">
    <source>
        <dbReference type="Proteomes" id="UP000645966"/>
    </source>
</evidence>
<name>A0A934I1A4_9CORY</name>
<feature type="region of interest" description="Disordered" evidence="1">
    <location>
        <begin position="170"/>
        <end position="207"/>
    </location>
</feature>
<protein>
    <recommendedName>
        <fullName evidence="4">Tetratricopeptide repeat protein</fullName>
    </recommendedName>
</protein>
<evidence type="ECO:0000256" key="1">
    <source>
        <dbReference type="SAM" id="MobiDB-lite"/>
    </source>
</evidence>